<evidence type="ECO:0008006" key="4">
    <source>
        <dbReference type="Google" id="ProtNLM"/>
    </source>
</evidence>
<feature type="chain" id="PRO_5046304372" description="Outer membrane beta-barrel protein" evidence="1">
    <location>
        <begin position="21"/>
        <end position="401"/>
    </location>
</feature>
<organism evidence="2 3">
    <name type="scientific">Kordia aestuariivivens</name>
    <dbReference type="NCBI Taxonomy" id="2759037"/>
    <lineage>
        <taxon>Bacteria</taxon>
        <taxon>Pseudomonadati</taxon>
        <taxon>Bacteroidota</taxon>
        <taxon>Flavobacteriia</taxon>
        <taxon>Flavobacteriales</taxon>
        <taxon>Flavobacteriaceae</taxon>
        <taxon>Kordia</taxon>
    </lineage>
</organism>
<dbReference type="Proteomes" id="UP000619238">
    <property type="component" value="Unassembled WGS sequence"/>
</dbReference>
<keyword evidence="1" id="KW-0732">Signal</keyword>
<dbReference type="EMBL" id="JACGWS010000002">
    <property type="protein sequence ID" value="MBC8753820.1"/>
    <property type="molecule type" value="Genomic_DNA"/>
</dbReference>
<dbReference type="RefSeq" id="WP_187560857.1">
    <property type="nucleotide sequence ID" value="NZ_JACGWS010000002.1"/>
</dbReference>
<gene>
    <name evidence="2" type="ORF">H2O64_04010</name>
</gene>
<evidence type="ECO:0000313" key="3">
    <source>
        <dbReference type="Proteomes" id="UP000619238"/>
    </source>
</evidence>
<protein>
    <recommendedName>
        <fullName evidence="4">Outer membrane beta-barrel protein</fullName>
    </recommendedName>
</protein>
<sequence>MKNYYCVVLLFLMTTSGIFAQVNFEKGHFITESDQKIECYIKNEDWNNTPSKFEYKETLDGDVKVLRLGNFKTLVIDNAFKFEKHTVQFDDSSRALNELSFDRNPNFKEKTVLLNVLIEGKVTLLSYIDNEIRAYYYKKGTGKVAPLIYKVFTTEDRKILYNTRYRQQLLTEFPCDAITENTILKTDYSAGDLSSFFLKYNECEGETAIQYKKTKKGTFHGRVFGGFYNSSSDTELELPVLTRSGIDMEAAWAPTFGVELEYVLPFNKNKWSVFIAPNYSSYEGEGSFFDLMVERRFSVEYSAIQIPIGFRHSMFINDNSKIFLSGAVLIDIPLTTGTGGNVTLPEGDFRTSAGTAIGIGYSYDKYSIEARYLPNRELLERSTQASVKLNQFSITVGYTIF</sequence>
<accession>A0ABR7Q5I7</accession>
<name>A0ABR7Q5I7_9FLAO</name>
<comment type="caution">
    <text evidence="2">The sequence shown here is derived from an EMBL/GenBank/DDBJ whole genome shotgun (WGS) entry which is preliminary data.</text>
</comment>
<feature type="signal peptide" evidence="1">
    <location>
        <begin position="1"/>
        <end position="20"/>
    </location>
</feature>
<proteinExistence type="predicted"/>
<evidence type="ECO:0000313" key="2">
    <source>
        <dbReference type="EMBL" id="MBC8753820.1"/>
    </source>
</evidence>
<reference evidence="2 3" key="1">
    <citation type="submission" date="2020-07" db="EMBL/GenBank/DDBJ databases">
        <title>Description of Kordia aestuariivivens sp. nov., isolated from a tidal flat.</title>
        <authorList>
            <person name="Park S."/>
            <person name="Yoon J.-H."/>
        </authorList>
    </citation>
    <scope>NUCLEOTIDE SEQUENCE [LARGE SCALE GENOMIC DNA]</scope>
    <source>
        <strain evidence="2 3">YSTF-M3</strain>
    </source>
</reference>
<keyword evidence="3" id="KW-1185">Reference proteome</keyword>
<evidence type="ECO:0000256" key="1">
    <source>
        <dbReference type="SAM" id="SignalP"/>
    </source>
</evidence>